<dbReference type="GO" id="GO:0051256">
    <property type="term" value="P:mitotic spindle midzone assembly"/>
    <property type="evidence" value="ECO:0007669"/>
    <property type="project" value="TreeGrafter"/>
</dbReference>
<dbReference type="PANTHER" id="PTHR19321:SF1">
    <property type="entry name" value="PROTEIN REGULATOR OF CYTOKINESIS 1"/>
    <property type="match status" value="1"/>
</dbReference>
<evidence type="ECO:0000313" key="1">
    <source>
        <dbReference type="EMBL" id="NWW50042.1"/>
    </source>
</evidence>
<feature type="non-terminal residue" evidence="1">
    <location>
        <position position="1"/>
    </location>
</feature>
<dbReference type="InterPro" id="IPR007145">
    <property type="entry name" value="MAP65_Ase1_PRC1"/>
</dbReference>
<dbReference type="GO" id="GO:0008017">
    <property type="term" value="F:microtubule binding"/>
    <property type="evidence" value="ECO:0007669"/>
    <property type="project" value="InterPro"/>
</dbReference>
<organism evidence="1 2">
    <name type="scientific">Pedionomus torquatus</name>
    <name type="common">Plains-wanderer</name>
    <dbReference type="NCBI Taxonomy" id="227192"/>
    <lineage>
        <taxon>Eukaryota</taxon>
        <taxon>Metazoa</taxon>
        <taxon>Chordata</taxon>
        <taxon>Craniata</taxon>
        <taxon>Vertebrata</taxon>
        <taxon>Euteleostomi</taxon>
        <taxon>Archelosauria</taxon>
        <taxon>Archosauria</taxon>
        <taxon>Dinosauria</taxon>
        <taxon>Saurischia</taxon>
        <taxon>Theropoda</taxon>
        <taxon>Coelurosauria</taxon>
        <taxon>Aves</taxon>
        <taxon>Neognathae</taxon>
        <taxon>Neoaves</taxon>
        <taxon>Charadriiformes</taxon>
        <taxon>Pedionomidae</taxon>
        <taxon>Pedionomus</taxon>
    </lineage>
</organism>
<keyword evidence="2" id="KW-1185">Reference proteome</keyword>
<dbReference type="GO" id="GO:0005737">
    <property type="term" value="C:cytoplasm"/>
    <property type="evidence" value="ECO:0007669"/>
    <property type="project" value="TreeGrafter"/>
</dbReference>
<protein>
    <submittedName>
        <fullName evidence="1">PRC1 regulator</fullName>
    </submittedName>
</protein>
<sequence>SRSGALMGESVMFLNQAMATLRDIWREIGIPERLQLERTEAVRAHVKSLLDMMISEEESLKEYLLNSITACQRELDTLHRELQLDPFEAEEQGTILQTERDLRARVQVLLKQKADRKQELKTLQEQDQELCNILCAARFPIDSDAVPSLKDLDLYRRHVAALSAEKERRREEFVSTKQQILLLMEELEHSPENSFEQDVVSSDEEDFCLSQHNIAALQSLRQQLEAQRSLNADLCVELRSRIAELWERLQVPAEERELSAVH</sequence>
<reference evidence="1 2" key="1">
    <citation type="submission" date="2019-09" db="EMBL/GenBank/DDBJ databases">
        <title>Bird 10,000 Genomes (B10K) Project - Family phase.</title>
        <authorList>
            <person name="Zhang G."/>
        </authorList>
    </citation>
    <scope>NUCLEOTIDE SEQUENCE [LARGE SCALE GENOMIC DNA]</scope>
    <source>
        <strain evidence="1">B10K-DU-029-80</strain>
        <tissue evidence="1">Muscle</tissue>
    </source>
</reference>
<dbReference type="AlphaFoldDB" id="A0A7K6NMI5"/>
<accession>A0A7K6NMI5</accession>
<dbReference type="EMBL" id="VZRU01012850">
    <property type="protein sequence ID" value="NWW50042.1"/>
    <property type="molecule type" value="Genomic_DNA"/>
</dbReference>
<dbReference type="Pfam" id="PF03999">
    <property type="entry name" value="MAP65_ASE1"/>
    <property type="match status" value="1"/>
</dbReference>
<dbReference type="PANTHER" id="PTHR19321">
    <property type="entry name" value="PROTEIN REGULATOR OF CYTOKINESIS 1 PRC1-RELATED"/>
    <property type="match status" value="1"/>
</dbReference>
<comment type="caution">
    <text evidence="1">The sequence shown here is derived from an EMBL/GenBank/DDBJ whole genome shotgun (WGS) entry which is preliminary data.</text>
</comment>
<proteinExistence type="predicted"/>
<dbReference type="Proteomes" id="UP000565207">
    <property type="component" value="Unassembled WGS sequence"/>
</dbReference>
<name>A0A7K6NMI5_PEDTO</name>
<feature type="non-terminal residue" evidence="1">
    <location>
        <position position="262"/>
    </location>
</feature>
<gene>
    <name evidence="1" type="primary">Prc1_0</name>
    <name evidence="1" type="ORF">PEDTOR_R08160</name>
</gene>
<dbReference type="GO" id="GO:1990023">
    <property type="term" value="C:mitotic spindle midzone"/>
    <property type="evidence" value="ECO:0007669"/>
    <property type="project" value="TreeGrafter"/>
</dbReference>
<evidence type="ECO:0000313" key="2">
    <source>
        <dbReference type="Proteomes" id="UP000565207"/>
    </source>
</evidence>